<dbReference type="EMBL" id="JBHMCG010000082">
    <property type="protein sequence ID" value="MFB9574247.1"/>
    <property type="molecule type" value="Genomic_DNA"/>
</dbReference>
<dbReference type="RefSeq" id="WP_345510948.1">
    <property type="nucleotide sequence ID" value="NZ_BAAAXD010000009.1"/>
</dbReference>
<evidence type="ECO:0000256" key="1">
    <source>
        <dbReference type="ARBA" id="ARBA00009129"/>
    </source>
</evidence>
<dbReference type="Gene3D" id="1.10.1470.10">
    <property type="entry name" value="YjbJ"/>
    <property type="match status" value="1"/>
</dbReference>
<sequence length="56" mass="6275">MTKGKAKQVKGKMRETLGKAIGDKSMQRHGLGEQLRGKAQELSHKTADKFRKRTGH</sequence>
<comment type="similarity">
    <text evidence="1">Belongs to the UPF0337 (CsbD) family.</text>
</comment>
<evidence type="ECO:0000313" key="5">
    <source>
        <dbReference type="Proteomes" id="UP001589710"/>
    </source>
</evidence>
<feature type="compositionally biased region" description="Basic and acidic residues" evidence="2">
    <location>
        <begin position="12"/>
        <end position="26"/>
    </location>
</feature>
<comment type="caution">
    <text evidence="4">The sequence shown here is derived from an EMBL/GenBank/DDBJ whole genome shotgun (WGS) entry which is preliminary data.</text>
</comment>
<feature type="domain" description="CsbD-like" evidence="3">
    <location>
        <begin position="2"/>
        <end position="52"/>
    </location>
</feature>
<accession>A0ABV5R8Z8</accession>
<dbReference type="Pfam" id="PF05532">
    <property type="entry name" value="CsbD"/>
    <property type="match status" value="1"/>
</dbReference>
<proteinExistence type="inferred from homology"/>
<dbReference type="InterPro" id="IPR036629">
    <property type="entry name" value="YjbJ_sf"/>
</dbReference>
<feature type="compositionally biased region" description="Basic and acidic residues" evidence="2">
    <location>
        <begin position="35"/>
        <end position="49"/>
    </location>
</feature>
<feature type="compositionally biased region" description="Basic residues" evidence="2">
    <location>
        <begin position="1"/>
        <end position="11"/>
    </location>
</feature>
<name>A0ABV5R8Z8_9ACTN</name>
<protein>
    <submittedName>
        <fullName evidence="4">CsbD family protein</fullName>
    </submittedName>
</protein>
<dbReference type="InterPro" id="IPR008462">
    <property type="entry name" value="CsbD"/>
</dbReference>
<dbReference type="SUPFAM" id="SSF69047">
    <property type="entry name" value="Hypothetical protein YjbJ"/>
    <property type="match status" value="1"/>
</dbReference>
<evidence type="ECO:0000256" key="2">
    <source>
        <dbReference type="SAM" id="MobiDB-lite"/>
    </source>
</evidence>
<organism evidence="4 5">
    <name type="scientific">Streptomyces yanii</name>
    <dbReference type="NCBI Taxonomy" id="78510"/>
    <lineage>
        <taxon>Bacteria</taxon>
        <taxon>Bacillati</taxon>
        <taxon>Actinomycetota</taxon>
        <taxon>Actinomycetes</taxon>
        <taxon>Kitasatosporales</taxon>
        <taxon>Streptomycetaceae</taxon>
        <taxon>Streptomyces</taxon>
    </lineage>
</organism>
<gene>
    <name evidence="4" type="ORF">ACFFTL_18540</name>
</gene>
<reference evidence="4 5" key="1">
    <citation type="submission" date="2024-09" db="EMBL/GenBank/DDBJ databases">
        <authorList>
            <person name="Sun Q."/>
            <person name="Mori K."/>
        </authorList>
    </citation>
    <scope>NUCLEOTIDE SEQUENCE [LARGE SCALE GENOMIC DNA]</scope>
    <source>
        <strain evidence="4 5">JCM 3331</strain>
    </source>
</reference>
<evidence type="ECO:0000259" key="3">
    <source>
        <dbReference type="Pfam" id="PF05532"/>
    </source>
</evidence>
<keyword evidence="5" id="KW-1185">Reference proteome</keyword>
<dbReference type="Proteomes" id="UP001589710">
    <property type="component" value="Unassembled WGS sequence"/>
</dbReference>
<feature type="region of interest" description="Disordered" evidence="2">
    <location>
        <begin position="1"/>
        <end position="56"/>
    </location>
</feature>
<evidence type="ECO:0000313" key="4">
    <source>
        <dbReference type="EMBL" id="MFB9574247.1"/>
    </source>
</evidence>